<reference evidence="1 2" key="1">
    <citation type="journal article" date="1994" name="Int. J. Syst. Bacteriol.">
        <title>Phylogenetic positions of novel aerobic, bacteriochlorophyll a-containing bacteria and description of Roseococcus thiosulfatophilus gen. nov., sp. nov., Erythromicrobium ramosum gen. nov., sp. nov., and Erythrobacter litoralis sp. nov.</title>
        <authorList>
            <person name="Yurkov V."/>
            <person name="Stackebrandt E."/>
            <person name="Holmes A."/>
            <person name="Fuerst J.A."/>
            <person name="Hugenholtz P."/>
            <person name="Golecki J."/>
            <person name="Gad'on N."/>
            <person name="Gorlenko V.M."/>
            <person name="Kompantseva E.I."/>
            <person name="Drews G."/>
        </authorList>
    </citation>
    <scope>NUCLEOTIDE SEQUENCE [LARGE SCALE GENOMIC DNA]</scope>
    <source>
        <strain evidence="1 2">KR-99</strain>
    </source>
</reference>
<dbReference type="EMBL" id="VDES01000001">
    <property type="protein sequence ID" value="MBA1373855.1"/>
    <property type="molecule type" value="Genomic_DNA"/>
</dbReference>
<name>A0A7V8RCC1_9SPHN</name>
<dbReference type="PANTHER" id="PTHR11122">
    <property type="entry name" value="APOSPORY-ASSOCIATED PROTEIN C-RELATED"/>
    <property type="match status" value="1"/>
</dbReference>
<dbReference type="AlphaFoldDB" id="A0A7V8RCC1"/>
<evidence type="ECO:0000313" key="2">
    <source>
        <dbReference type="Proteomes" id="UP000589292"/>
    </source>
</evidence>
<organism evidence="1 2">
    <name type="scientific">Sphingomonas ursincola</name>
    <dbReference type="NCBI Taxonomy" id="56361"/>
    <lineage>
        <taxon>Bacteria</taxon>
        <taxon>Pseudomonadati</taxon>
        <taxon>Pseudomonadota</taxon>
        <taxon>Alphaproteobacteria</taxon>
        <taxon>Sphingomonadales</taxon>
        <taxon>Sphingomonadaceae</taxon>
        <taxon>Sphingomonas</taxon>
    </lineage>
</organism>
<dbReference type="Gene3D" id="2.70.98.10">
    <property type="match status" value="1"/>
</dbReference>
<dbReference type="InterPro" id="IPR008183">
    <property type="entry name" value="Aldose_1/G6P_1-epimerase"/>
</dbReference>
<dbReference type="GO" id="GO:0016853">
    <property type="term" value="F:isomerase activity"/>
    <property type="evidence" value="ECO:0007669"/>
    <property type="project" value="InterPro"/>
</dbReference>
<accession>A0A7V8RCC1</accession>
<dbReference type="Pfam" id="PF01263">
    <property type="entry name" value="Aldose_epim"/>
    <property type="match status" value="1"/>
</dbReference>
<comment type="caution">
    <text evidence="1">The sequence shown here is derived from an EMBL/GenBank/DDBJ whole genome shotgun (WGS) entry which is preliminary data.</text>
</comment>
<dbReference type="InterPro" id="IPR037481">
    <property type="entry name" value="LacX"/>
</dbReference>
<keyword evidence="2" id="KW-1185">Reference proteome</keyword>
<dbReference type="Proteomes" id="UP000589292">
    <property type="component" value="Unassembled WGS sequence"/>
</dbReference>
<dbReference type="GO" id="GO:0030246">
    <property type="term" value="F:carbohydrate binding"/>
    <property type="evidence" value="ECO:0007669"/>
    <property type="project" value="InterPro"/>
</dbReference>
<dbReference type="PANTHER" id="PTHR11122:SF13">
    <property type="entry name" value="GLUCOSE-6-PHOSPHATE 1-EPIMERASE"/>
    <property type="match status" value="1"/>
</dbReference>
<proteinExistence type="predicted"/>
<dbReference type="InterPro" id="IPR014718">
    <property type="entry name" value="GH-type_carb-bd"/>
</dbReference>
<protein>
    <submittedName>
        <fullName evidence="1">Aldose 1-epimerase family protein</fullName>
    </submittedName>
</protein>
<dbReference type="GO" id="GO:0005975">
    <property type="term" value="P:carbohydrate metabolic process"/>
    <property type="evidence" value="ECO:0007669"/>
    <property type="project" value="InterPro"/>
</dbReference>
<gene>
    <name evidence="1" type="ORF">FG486_05850</name>
</gene>
<dbReference type="CDD" id="cd09024">
    <property type="entry name" value="Aldose_epim_lacX"/>
    <property type="match status" value="1"/>
</dbReference>
<sequence length="307" mass="33708">MRWSRRRPSSGRSCVADLVTLRSDALTASIHPLGAELWSLRDAEGRELMTDADPAFWAGHAPLLFPIVGALAGDEYRLGERHFAMPRHGFARRSEFALVEADASSALFRLEASEASRAIYPFDFRLDMAFALTGATLAMTATVSNRGDTPMPFSFGYHPAFAWPLPYGGAAEDHRIVFDCDEPAPIRRLDPATGLVAPEPQPGPVEGKVYAPTYADFEADALIWDELQSRSLIYGLPGQTRLRIDFPDAPMLGIWQKPGARFLCIEPWAGIADPLGFTGDFADKPGVMTLAPDAQQRLRMDVTLLES</sequence>
<dbReference type="InterPro" id="IPR011013">
    <property type="entry name" value="Gal_mutarotase_sf_dom"/>
</dbReference>
<evidence type="ECO:0000313" key="1">
    <source>
        <dbReference type="EMBL" id="MBA1373855.1"/>
    </source>
</evidence>
<dbReference type="SUPFAM" id="SSF74650">
    <property type="entry name" value="Galactose mutarotase-like"/>
    <property type="match status" value="1"/>
</dbReference>